<protein>
    <submittedName>
        <fullName evidence="2">Uncharacterized protein</fullName>
    </submittedName>
</protein>
<keyword evidence="3" id="KW-1185">Reference proteome</keyword>
<dbReference type="Proteomes" id="UP000278085">
    <property type="component" value="Unassembled WGS sequence"/>
</dbReference>
<evidence type="ECO:0000313" key="2">
    <source>
        <dbReference type="EMBL" id="RSZ60337.1"/>
    </source>
</evidence>
<dbReference type="AlphaFoldDB" id="A0A430HS68"/>
<keyword evidence="1" id="KW-0812">Transmembrane</keyword>
<keyword evidence="1" id="KW-1133">Transmembrane helix</keyword>
<gene>
    <name evidence="2" type="ORF">EJB06_04285</name>
</gene>
<feature type="transmembrane region" description="Helical" evidence="1">
    <location>
        <begin position="98"/>
        <end position="120"/>
    </location>
</feature>
<feature type="transmembrane region" description="Helical" evidence="1">
    <location>
        <begin position="70"/>
        <end position="92"/>
    </location>
</feature>
<proteinExistence type="predicted"/>
<evidence type="ECO:0000256" key="1">
    <source>
        <dbReference type="SAM" id="Phobius"/>
    </source>
</evidence>
<feature type="transmembrane region" description="Helical" evidence="1">
    <location>
        <begin position="20"/>
        <end position="41"/>
    </location>
</feature>
<feature type="transmembrane region" description="Helical" evidence="1">
    <location>
        <begin position="47"/>
        <end position="63"/>
    </location>
</feature>
<organism evidence="2 3">
    <name type="scientific">Massilia atriviolacea</name>
    <dbReference type="NCBI Taxonomy" id="2495579"/>
    <lineage>
        <taxon>Bacteria</taxon>
        <taxon>Pseudomonadati</taxon>
        <taxon>Pseudomonadota</taxon>
        <taxon>Betaproteobacteria</taxon>
        <taxon>Burkholderiales</taxon>
        <taxon>Oxalobacteraceae</taxon>
        <taxon>Telluria group</taxon>
        <taxon>Massilia</taxon>
    </lineage>
</organism>
<name>A0A430HS68_9BURK</name>
<sequence length="130" mass="14304">MTSEQPGSGPALSSPRPFHLPWYVHVNLMVFALVTVFFGHVLFGPRFYLWGCAPIIPGIYLAVAGKGNRLFFSVLLVLVNAVALAGIAMLEIEIDKLGVIGGLLVCILVVLWPAALLWLAHTLNTRRRRR</sequence>
<keyword evidence="1" id="KW-0472">Membrane</keyword>
<reference evidence="2 3" key="1">
    <citation type="submission" date="2018-12" db="EMBL/GenBank/DDBJ databases">
        <authorList>
            <person name="Yang E."/>
        </authorList>
    </citation>
    <scope>NUCLEOTIDE SEQUENCE [LARGE SCALE GENOMIC DNA]</scope>
    <source>
        <strain evidence="2 3">SOD</strain>
    </source>
</reference>
<dbReference type="EMBL" id="RXLQ01000002">
    <property type="protein sequence ID" value="RSZ60337.1"/>
    <property type="molecule type" value="Genomic_DNA"/>
</dbReference>
<evidence type="ECO:0000313" key="3">
    <source>
        <dbReference type="Proteomes" id="UP000278085"/>
    </source>
</evidence>
<dbReference type="RefSeq" id="WP_126072748.1">
    <property type="nucleotide sequence ID" value="NZ_CP051166.1"/>
</dbReference>
<comment type="caution">
    <text evidence="2">The sequence shown here is derived from an EMBL/GenBank/DDBJ whole genome shotgun (WGS) entry which is preliminary data.</text>
</comment>
<accession>A0A430HS68</accession>